<dbReference type="EMBL" id="AZTB01000022">
    <property type="protein sequence ID" value="KGG80538.1"/>
    <property type="molecule type" value="Genomic_DNA"/>
</dbReference>
<organism evidence="1 2">
    <name type="scientific">Caloranaerobacter azorensis H53214</name>
    <dbReference type="NCBI Taxonomy" id="1156417"/>
    <lineage>
        <taxon>Bacteria</taxon>
        <taxon>Bacillati</taxon>
        <taxon>Bacillota</taxon>
        <taxon>Tissierellia</taxon>
        <taxon>Tissierellales</taxon>
        <taxon>Thermohalobacteraceae</taxon>
        <taxon>Caloranaerobacter</taxon>
    </lineage>
</organism>
<dbReference type="InterPro" id="IPR009910">
    <property type="entry name" value="DUF1450"/>
</dbReference>
<dbReference type="RefSeq" id="WP_035163175.1">
    <property type="nucleotide sequence ID" value="NZ_AZTB01000022.1"/>
</dbReference>
<dbReference type="InterPro" id="IPR036249">
    <property type="entry name" value="Thioredoxin-like_sf"/>
</dbReference>
<dbReference type="STRING" id="1156417.Y919_05745"/>
<sequence>MADYKIQFCENNFSFGTDKIIEMLENEIDNDIEIEIVSCLGFCDDCSTSPFALINGEIVQADTPEELFEEIKSYIL</sequence>
<reference evidence="1 2" key="1">
    <citation type="submission" date="2013-12" db="EMBL/GenBank/DDBJ databases">
        <title>Draft genome sequence of Caloranaerobacter sp. H53214.</title>
        <authorList>
            <person name="Jiang L.J."/>
            <person name="Shao Z.Z."/>
            <person name="Long M.N."/>
        </authorList>
    </citation>
    <scope>NUCLEOTIDE SEQUENCE [LARGE SCALE GENOMIC DNA]</scope>
    <source>
        <strain evidence="1 2">H53214</strain>
    </source>
</reference>
<gene>
    <name evidence="1" type="ORF">Y919_05745</name>
</gene>
<proteinExistence type="predicted"/>
<dbReference type="Proteomes" id="UP000029622">
    <property type="component" value="Unassembled WGS sequence"/>
</dbReference>
<evidence type="ECO:0008006" key="3">
    <source>
        <dbReference type="Google" id="ProtNLM"/>
    </source>
</evidence>
<dbReference type="SUPFAM" id="SSF52833">
    <property type="entry name" value="Thioredoxin-like"/>
    <property type="match status" value="1"/>
</dbReference>
<name>A0A096BII4_9FIRM</name>
<accession>A0A096BII4</accession>
<dbReference type="Pfam" id="PF07293">
    <property type="entry name" value="DUF1450"/>
    <property type="match status" value="1"/>
</dbReference>
<evidence type="ECO:0000313" key="2">
    <source>
        <dbReference type="Proteomes" id="UP000029622"/>
    </source>
</evidence>
<dbReference type="AlphaFoldDB" id="A0A096BII4"/>
<protein>
    <recommendedName>
        <fullName evidence="3">UDP-N-acetylmuramoylalanine--D-glutamate ligase</fullName>
    </recommendedName>
</protein>
<comment type="caution">
    <text evidence="1">The sequence shown here is derived from an EMBL/GenBank/DDBJ whole genome shotgun (WGS) entry which is preliminary data.</text>
</comment>
<dbReference type="Gene3D" id="3.40.30.10">
    <property type="entry name" value="Glutaredoxin"/>
    <property type="match status" value="1"/>
</dbReference>
<evidence type="ECO:0000313" key="1">
    <source>
        <dbReference type="EMBL" id="KGG80538.1"/>
    </source>
</evidence>